<gene>
    <name evidence="2" type="ORF">A2663_04995</name>
</gene>
<evidence type="ECO:0000313" key="3">
    <source>
        <dbReference type="Proteomes" id="UP000178432"/>
    </source>
</evidence>
<reference evidence="2 3" key="1">
    <citation type="journal article" date="2016" name="Nat. Commun.">
        <title>Thousands of microbial genomes shed light on interconnected biogeochemical processes in an aquifer system.</title>
        <authorList>
            <person name="Anantharaman K."/>
            <person name="Brown C.T."/>
            <person name="Hug L.A."/>
            <person name="Sharon I."/>
            <person name="Castelle C.J."/>
            <person name="Probst A.J."/>
            <person name="Thomas B.C."/>
            <person name="Singh A."/>
            <person name="Wilkins M.J."/>
            <person name="Karaoz U."/>
            <person name="Brodie E.L."/>
            <person name="Williams K.H."/>
            <person name="Hubbard S.S."/>
            <person name="Banfield J.F."/>
        </authorList>
    </citation>
    <scope>NUCLEOTIDE SEQUENCE [LARGE SCALE GENOMIC DNA]</scope>
</reference>
<dbReference type="EMBL" id="MHIF01000028">
    <property type="protein sequence ID" value="OGY47736.1"/>
    <property type="molecule type" value="Genomic_DNA"/>
</dbReference>
<dbReference type="Proteomes" id="UP000178432">
    <property type="component" value="Unassembled WGS sequence"/>
</dbReference>
<evidence type="ECO:0000313" key="2">
    <source>
        <dbReference type="EMBL" id="OGY47736.1"/>
    </source>
</evidence>
<feature type="region of interest" description="Disordered" evidence="1">
    <location>
        <begin position="422"/>
        <end position="443"/>
    </location>
</feature>
<accession>A0A1G1Y7D1</accession>
<proteinExistence type="predicted"/>
<dbReference type="AlphaFoldDB" id="A0A1G1Y7D1"/>
<evidence type="ECO:0000256" key="1">
    <source>
        <dbReference type="SAM" id="MobiDB-lite"/>
    </source>
</evidence>
<sequence length="443" mass="50167">MENGNGNRVKIQRIWTRFPNLECGLFAALLEIERVRQHLGIKLGELKWKFMSTAQLDDPEASANQEENWEETARRKGIIYFNVGGGGKNGWDQHGRPENRSLCEICSLDLVRGAYDFLDHRPWLRDIFLRVRQNDIDGTSITSAANNLRQLMSGLTITRLDEPEAVLEFLKLGFLGVFNRCKAGVDAETAFGLEAMLIGVAEDCPGQWEWFKTLAEEAIAANEKDETDAREAVAKAERMKKTATVRHLGLFRPLRVIELRTDSTRADKVARWKRYDIIIVWRSNGHCQIFTSTPFQYGGDGKASVVAKWRVDLGEAAKQLRILEANFANPRQRLAKADWTASGYCYYESGGACPWYLAEFLVFLANGTQSSRNVPPTQIRHDKLFSEVVAILPACRLIRKQVNPGGGEGEWEHVETLRLDPAAIKSSRNQRRPDHRSGGHRRN</sequence>
<organism evidence="2 3">
    <name type="scientific">Candidatus Buchananbacteria bacterium RIFCSPHIGHO2_01_FULL_46_12</name>
    <dbReference type="NCBI Taxonomy" id="1797536"/>
    <lineage>
        <taxon>Bacteria</taxon>
        <taxon>Candidatus Buchananiibacteriota</taxon>
    </lineage>
</organism>
<comment type="caution">
    <text evidence="2">The sequence shown here is derived from an EMBL/GenBank/DDBJ whole genome shotgun (WGS) entry which is preliminary data.</text>
</comment>
<name>A0A1G1Y7D1_9BACT</name>
<protein>
    <submittedName>
        <fullName evidence="2">Uncharacterized protein</fullName>
    </submittedName>
</protein>